<dbReference type="Gene3D" id="3.30.70.100">
    <property type="match status" value="1"/>
</dbReference>
<feature type="domain" description="BLUF" evidence="1">
    <location>
        <begin position="2"/>
        <end position="93"/>
    </location>
</feature>
<reference evidence="2" key="1">
    <citation type="submission" date="2023-06" db="EMBL/GenBank/DDBJ databases">
        <authorList>
            <person name="Zhang S."/>
        </authorList>
    </citation>
    <scope>NUCLEOTIDE SEQUENCE</scope>
    <source>
        <strain evidence="2">SG2303</strain>
    </source>
</reference>
<protein>
    <submittedName>
        <fullName evidence="2">BLUF domain-containing protein</fullName>
    </submittedName>
</protein>
<dbReference type="Proteomes" id="UP001168540">
    <property type="component" value="Unassembled WGS sequence"/>
</dbReference>
<dbReference type="SUPFAM" id="SSF54975">
    <property type="entry name" value="Acylphosphatase/BLUF domain-like"/>
    <property type="match status" value="1"/>
</dbReference>
<evidence type="ECO:0000259" key="1">
    <source>
        <dbReference type="PROSITE" id="PS50925"/>
    </source>
</evidence>
<dbReference type="RefSeq" id="WP_289829840.1">
    <property type="nucleotide sequence ID" value="NZ_JAUEDK010000015.1"/>
</dbReference>
<organism evidence="2 3">
    <name type="scientific">Crenobacter oryzisoli</name>
    <dbReference type="NCBI Taxonomy" id="3056844"/>
    <lineage>
        <taxon>Bacteria</taxon>
        <taxon>Pseudomonadati</taxon>
        <taxon>Pseudomonadota</taxon>
        <taxon>Betaproteobacteria</taxon>
        <taxon>Neisseriales</taxon>
        <taxon>Neisseriaceae</taxon>
        <taxon>Crenobacter</taxon>
    </lineage>
</organism>
<dbReference type="PROSITE" id="PS50925">
    <property type="entry name" value="BLUF"/>
    <property type="match status" value="1"/>
</dbReference>
<dbReference type="SMART" id="SM01034">
    <property type="entry name" value="BLUF"/>
    <property type="match status" value="1"/>
</dbReference>
<dbReference type="InterPro" id="IPR036046">
    <property type="entry name" value="Acylphosphatase-like_dom_sf"/>
</dbReference>
<evidence type="ECO:0000313" key="3">
    <source>
        <dbReference type="Proteomes" id="UP001168540"/>
    </source>
</evidence>
<proteinExistence type="predicted"/>
<dbReference type="InterPro" id="IPR007024">
    <property type="entry name" value="BLUF_domain"/>
</dbReference>
<comment type="caution">
    <text evidence="2">The sequence shown here is derived from an EMBL/GenBank/DDBJ whole genome shotgun (WGS) entry which is preliminary data.</text>
</comment>
<accession>A0ABT7XN88</accession>
<dbReference type="EMBL" id="JAUEDK010000015">
    <property type="protein sequence ID" value="MDN0075242.1"/>
    <property type="molecule type" value="Genomic_DNA"/>
</dbReference>
<name>A0ABT7XN88_9NEIS</name>
<dbReference type="Pfam" id="PF04940">
    <property type="entry name" value="BLUF"/>
    <property type="match status" value="1"/>
</dbReference>
<evidence type="ECO:0000313" key="2">
    <source>
        <dbReference type="EMBL" id="MDN0075242.1"/>
    </source>
</evidence>
<keyword evidence="3" id="KW-1185">Reference proteome</keyword>
<sequence length="141" mass="15379">MLVRLIYASRACKPIGHELIEEIIAASSRHNLANGITGMLGFSGDVFVQVLEGGREQVNRLFATLQHDPRHTGLTLLQYQEIDSRHYANWTMAKVRLDKVNLSLLLKYSTTPALDPFTVSGSATAALLEELAAAGACAARE</sequence>
<gene>
    <name evidence="2" type="ORF">QU481_10105</name>
</gene>